<dbReference type="PANTHER" id="PTHR31494:SF3">
    <property type="entry name" value="THH1_TOM1_TOM3 DOMAIN-CONTAINING PROTEIN"/>
    <property type="match status" value="1"/>
</dbReference>
<organism evidence="3 4">
    <name type="scientific">Tieghemostelium lacteum</name>
    <name type="common">Slime mold</name>
    <name type="synonym">Dictyostelium lacteum</name>
    <dbReference type="NCBI Taxonomy" id="361077"/>
    <lineage>
        <taxon>Eukaryota</taxon>
        <taxon>Amoebozoa</taxon>
        <taxon>Evosea</taxon>
        <taxon>Eumycetozoa</taxon>
        <taxon>Dictyostelia</taxon>
        <taxon>Dictyosteliales</taxon>
        <taxon>Raperosteliaceae</taxon>
        <taxon>Tieghemostelium</taxon>
    </lineage>
</organism>
<feature type="transmembrane region" description="Helical" evidence="2">
    <location>
        <begin position="136"/>
        <end position="156"/>
    </location>
</feature>
<dbReference type="OrthoDB" id="10640584at2759"/>
<dbReference type="Proteomes" id="UP000076078">
    <property type="component" value="Unassembled WGS sequence"/>
</dbReference>
<comment type="caution">
    <text evidence="3">The sequence shown here is derived from an EMBL/GenBank/DDBJ whole genome shotgun (WGS) entry which is preliminary data.</text>
</comment>
<proteinExistence type="predicted"/>
<evidence type="ECO:0000256" key="2">
    <source>
        <dbReference type="SAM" id="Phobius"/>
    </source>
</evidence>
<keyword evidence="2" id="KW-0812">Transmembrane</keyword>
<dbReference type="InParanoid" id="A0A151ZAA9"/>
<feature type="transmembrane region" description="Helical" evidence="2">
    <location>
        <begin position="53"/>
        <end position="76"/>
    </location>
</feature>
<protein>
    <recommendedName>
        <fullName evidence="5">THH1/TOM1/TOM3 domain-containing protein</fullName>
    </recommendedName>
</protein>
<feature type="compositionally biased region" description="Low complexity" evidence="1">
    <location>
        <begin position="201"/>
        <end position="211"/>
    </location>
</feature>
<sequence>MQLLYTFFISKEIRLRNTVKVWYFSWFVSFLALLYTIAYTVLSRFSYNSAKTFYTAGFLIIIVVFGITLIINGLILSKEIKKHEKNSANSEKMTSSVSKIRRLAFTLLFTVVAALVRDLVFLFVKSGPLDNIKTFSAFYTFVLETAQGVIVMFALADKPINYIKFKRVYRSHTSQSNSSNNSSGNVVQSGKNNTLDESRYNSGNSVNSESNSINMTNVKIYEPEISESTNNLIENQNIDSSTVTVSIQEESISNNNNV</sequence>
<keyword evidence="4" id="KW-1185">Reference proteome</keyword>
<feature type="compositionally biased region" description="Low complexity" evidence="1">
    <location>
        <begin position="174"/>
        <end position="193"/>
    </location>
</feature>
<evidence type="ECO:0000313" key="4">
    <source>
        <dbReference type="Proteomes" id="UP000076078"/>
    </source>
</evidence>
<evidence type="ECO:0000313" key="3">
    <source>
        <dbReference type="EMBL" id="KYQ90834.1"/>
    </source>
</evidence>
<gene>
    <name evidence="3" type="ORF">DLAC_07702</name>
</gene>
<feature type="region of interest" description="Disordered" evidence="1">
    <location>
        <begin position="173"/>
        <end position="211"/>
    </location>
</feature>
<dbReference type="EMBL" id="LODT01000035">
    <property type="protein sequence ID" value="KYQ90834.1"/>
    <property type="molecule type" value="Genomic_DNA"/>
</dbReference>
<name>A0A151ZAA9_TIELA</name>
<dbReference type="AlphaFoldDB" id="A0A151ZAA9"/>
<dbReference type="PANTHER" id="PTHR31494">
    <property type="entry name" value="THH1_TOM1_TOM3 DOMAIN-CONTAINING PROTEIN-RELATED-RELATED"/>
    <property type="match status" value="1"/>
</dbReference>
<keyword evidence="2" id="KW-1133">Transmembrane helix</keyword>
<accession>A0A151ZAA9</accession>
<evidence type="ECO:0000256" key="1">
    <source>
        <dbReference type="SAM" id="MobiDB-lite"/>
    </source>
</evidence>
<feature type="transmembrane region" description="Helical" evidence="2">
    <location>
        <begin position="103"/>
        <end position="124"/>
    </location>
</feature>
<reference evidence="3 4" key="1">
    <citation type="submission" date="2015-12" db="EMBL/GenBank/DDBJ databases">
        <title>Dictyostelia acquired genes for synthesis and detection of signals that induce cell-type specialization by lateral gene transfer from prokaryotes.</title>
        <authorList>
            <person name="Gloeckner G."/>
            <person name="Schaap P."/>
        </authorList>
    </citation>
    <scope>NUCLEOTIDE SEQUENCE [LARGE SCALE GENOMIC DNA]</scope>
    <source>
        <strain evidence="3 4">TK</strain>
    </source>
</reference>
<keyword evidence="2" id="KW-0472">Membrane</keyword>
<feature type="transmembrane region" description="Helical" evidence="2">
    <location>
        <begin position="21"/>
        <end position="41"/>
    </location>
</feature>
<evidence type="ECO:0008006" key="5">
    <source>
        <dbReference type="Google" id="ProtNLM"/>
    </source>
</evidence>